<evidence type="ECO:0000313" key="2">
    <source>
        <dbReference type="EMBL" id="CAH2091955.1"/>
    </source>
</evidence>
<dbReference type="Pfam" id="PF13358">
    <property type="entry name" value="DDE_3"/>
    <property type="match status" value="1"/>
</dbReference>
<dbReference type="InterPro" id="IPR038717">
    <property type="entry name" value="Tc1-like_DDE_dom"/>
</dbReference>
<accession>A0AAU9U599</accession>
<keyword evidence="3" id="KW-1185">Reference proteome</keyword>
<dbReference type="Gene3D" id="3.30.420.10">
    <property type="entry name" value="Ribonuclease H-like superfamily/Ribonuclease H"/>
    <property type="match status" value="1"/>
</dbReference>
<feature type="domain" description="Tc1-like transposase DDE" evidence="1">
    <location>
        <begin position="9"/>
        <end position="68"/>
    </location>
</feature>
<dbReference type="InterPro" id="IPR036397">
    <property type="entry name" value="RNaseH_sf"/>
</dbReference>
<dbReference type="AlphaFoldDB" id="A0AAU9U599"/>
<dbReference type="GO" id="GO:0003676">
    <property type="term" value="F:nucleic acid binding"/>
    <property type="evidence" value="ECO:0007669"/>
    <property type="project" value="InterPro"/>
</dbReference>
<organism evidence="2 3">
    <name type="scientific">Euphydryas editha</name>
    <name type="common">Edith's checkerspot</name>
    <dbReference type="NCBI Taxonomy" id="104508"/>
    <lineage>
        <taxon>Eukaryota</taxon>
        <taxon>Metazoa</taxon>
        <taxon>Ecdysozoa</taxon>
        <taxon>Arthropoda</taxon>
        <taxon>Hexapoda</taxon>
        <taxon>Insecta</taxon>
        <taxon>Pterygota</taxon>
        <taxon>Neoptera</taxon>
        <taxon>Endopterygota</taxon>
        <taxon>Lepidoptera</taxon>
        <taxon>Glossata</taxon>
        <taxon>Ditrysia</taxon>
        <taxon>Papilionoidea</taxon>
        <taxon>Nymphalidae</taxon>
        <taxon>Nymphalinae</taxon>
        <taxon>Euphydryas</taxon>
    </lineage>
</organism>
<reference evidence="2" key="1">
    <citation type="submission" date="2022-03" db="EMBL/GenBank/DDBJ databases">
        <authorList>
            <person name="Tunstrom K."/>
        </authorList>
    </citation>
    <scope>NUCLEOTIDE SEQUENCE</scope>
</reference>
<gene>
    <name evidence="2" type="ORF">EEDITHA_LOCUS7766</name>
</gene>
<evidence type="ECO:0000313" key="3">
    <source>
        <dbReference type="Proteomes" id="UP001153954"/>
    </source>
</evidence>
<comment type="caution">
    <text evidence="2">The sequence shown here is derived from an EMBL/GenBank/DDBJ whole genome shotgun (WGS) entry which is preliminary data.</text>
</comment>
<name>A0AAU9U599_EUPED</name>
<dbReference type="Proteomes" id="UP001153954">
    <property type="component" value="Unassembled WGS sequence"/>
</dbReference>
<evidence type="ECO:0000259" key="1">
    <source>
        <dbReference type="Pfam" id="PF13358"/>
    </source>
</evidence>
<dbReference type="EMBL" id="CAKOGL010000011">
    <property type="protein sequence ID" value="CAH2091955.1"/>
    <property type="molecule type" value="Genomic_DNA"/>
</dbReference>
<protein>
    <recommendedName>
        <fullName evidence="1">Tc1-like transposase DDE domain-containing protein</fullName>
    </recommendedName>
</protein>
<sequence length="127" mass="15135">MLKLQLLDLVKQNNDFFKKFVVDEMAKSTNRRVIRLPPYHCELNPNELVWAQVKSYVAANNKSYKTDEVRPLLFQRAKLKPKMVVMCQSCDNQYRNKNVQSRKLFRKYVRAIYYSGVCREESDDDSF</sequence>
<proteinExistence type="predicted"/>